<reference evidence="15 16" key="1">
    <citation type="submission" date="2023-11" db="EMBL/GenBank/DDBJ databases">
        <title>Halocaridina rubra genome assembly.</title>
        <authorList>
            <person name="Smith C."/>
        </authorList>
    </citation>
    <scope>NUCLEOTIDE SEQUENCE [LARGE SCALE GENOMIC DNA]</scope>
    <source>
        <strain evidence="15">EP-1</strain>
        <tissue evidence="15">Whole</tissue>
    </source>
</reference>
<dbReference type="AlphaFoldDB" id="A0AAN8X730"/>
<keyword evidence="9" id="KW-0249">Electron transport</keyword>
<evidence type="ECO:0000256" key="14">
    <source>
        <dbReference type="ARBA" id="ARBA00033401"/>
    </source>
</evidence>
<accession>A0AAN8X730</accession>
<evidence type="ECO:0000256" key="6">
    <source>
        <dbReference type="ARBA" id="ARBA00022448"/>
    </source>
</evidence>
<dbReference type="Pfam" id="PF07347">
    <property type="entry name" value="CI-B14_5a"/>
    <property type="match status" value="1"/>
</dbReference>
<evidence type="ECO:0000313" key="16">
    <source>
        <dbReference type="Proteomes" id="UP001381693"/>
    </source>
</evidence>
<comment type="function">
    <text evidence="1">Accessory subunit of the mitochondrial membrane respiratory chain NADH dehydrogenase (Complex I), that is believed not to be involved in catalysis. Complex I functions in the transfer of electrons from NADH to the respiratory chain. The immediate electron acceptor for the enzyme is believed to be ubiquinone.</text>
</comment>
<comment type="caution">
    <text evidence="15">The sequence shown here is derived from an EMBL/GenBank/DDBJ whole genome shotgun (WGS) entry which is preliminary data.</text>
</comment>
<dbReference type="GO" id="GO:0005743">
    <property type="term" value="C:mitochondrial inner membrane"/>
    <property type="evidence" value="ECO:0007669"/>
    <property type="project" value="UniProtKB-SubCell"/>
</dbReference>
<dbReference type="Proteomes" id="UP001381693">
    <property type="component" value="Unassembled WGS sequence"/>
</dbReference>
<dbReference type="EMBL" id="JAXCGZ010007618">
    <property type="protein sequence ID" value="KAK7078957.1"/>
    <property type="molecule type" value="Genomic_DNA"/>
</dbReference>
<evidence type="ECO:0000256" key="7">
    <source>
        <dbReference type="ARBA" id="ARBA00022660"/>
    </source>
</evidence>
<evidence type="ECO:0000256" key="11">
    <source>
        <dbReference type="ARBA" id="ARBA00023128"/>
    </source>
</evidence>
<evidence type="ECO:0000313" key="15">
    <source>
        <dbReference type="EMBL" id="KAK7078957.1"/>
    </source>
</evidence>
<organism evidence="15 16">
    <name type="scientific">Halocaridina rubra</name>
    <name type="common">Hawaiian red shrimp</name>
    <dbReference type="NCBI Taxonomy" id="373956"/>
    <lineage>
        <taxon>Eukaryota</taxon>
        <taxon>Metazoa</taxon>
        <taxon>Ecdysozoa</taxon>
        <taxon>Arthropoda</taxon>
        <taxon>Crustacea</taxon>
        <taxon>Multicrustacea</taxon>
        <taxon>Malacostraca</taxon>
        <taxon>Eumalacostraca</taxon>
        <taxon>Eucarida</taxon>
        <taxon>Decapoda</taxon>
        <taxon>Pleocyemata</taxon>
        <taxon>Caridea</taxon>
        <taxon>Atyoidea</taxon>
        <taxon>Atyidae</taxon>
        <taxon>Halocaridina</taxon>
    </lineage>
</organism>
<dbReference type="InterPro" id="IPR009947">
    <property type="entry name" value="NDUA7"/>
</dbReference>
<sequence>MPLKPPVRDVSPFLQRVRAFLLGREHVCNQRQVDNMVCRSQPPPNLPNGVSYGLSANYYFSRDGRRAVESDQVLAINSSAGPTKLISDITGEEGAVTVAVKKPKTPGSNYGYDSGFTS</sequence>
<protein>
    <recommendedName>
        <fullName evidence="5">NADH dehydrogenase [ubiquinone] 1 alpha subcomplex subunit 7</fullName>
    </recommendedName>
    <alternativeName>
        <fullName evidence="14">Complex I-B14.5a</fullName>
    </alternativeName>
    <alternativeName>
        <fullName evidence="13">NADH-ubiquinone oxidoreductase subunit B14.5a</fullName>
    </alternativeName>
</protein>
<evidence type="ECO:0000256" key="9">
    <source>
        <dbReference type="ARBA" id="ARBA00022982"/>
    </source>
</evidence>
<keyword evidence="8" id="KW-0999">Mitochondrion inner membrane</keyword>
<keyword evidence="12" id="KW-0472">Membrane</keyword>
<evidence type="ECO:0000256" key="5">
    <source>
        <dbReference type="ARBA" id="ARBA00016383"/>
    </source>
</evidence>
<keyword evidence="11" id="KW-0496">Mitochondrion</keyword>
<evidence type="ECO:0000256" key="13">
    <source>
        <dbReference type="ARBA" id="ARBA00030360"/>
    </source>
</evidence>
<keyword evidence="16" id="KW-1185">Reference proteome</keyword>
<keyword evidence="6" id="KW-0813">Transport</keyword>
<evidence type="ECO:0000256" key="4">
    <source>
        <dbReference type="ARBA" id="ARBA00011533"/>
    </source>
</evidence>
<name>A0AAN8X730_HALRR</name>
<keyword evidence="7" id="KW-0679">Respiratory chain</keyword>
<evidence type="ECO:0000256" key="12">
    <source>
        <dbReference type="ARBA" id="ARBA00023136"/>
    </source>
</evidence>
<dbReference type="PANTHER" id="PTHR12485">
    <property type="entry name" value="NADH-UBIQUINONE OXIDOREDUCTASE SUBUNIT B"/>
    <property type="match status" value="1"/>
</dbReference>
<comment type="subcellular location">
    <subcellularLocation>
        <location evidence="2">Mitochondrion inner membrane</location>
        <topology evidence="2">Peripheral membrane protein</topology>
        <orientation evidence="2">Matrix side</orientation>
    </subcellularLocation>
</comment>
<dbReference type="GO" id="GO:0006120">
    <property type="term" value="P:mitochondrial electron transport, NADH to ubiquinone"/>
    <property type="evidence" value="ECO:0007669"/>
    <property type="project" value="TreeGrafter"/>
</dbReference>
<dbReference type="PANTHER" id="PTHR12485:SF1">
    <property type="entry name" value="NADH DEHYDROGENASE [UBIQUINONE] 1 ALPHA SUBCOMPLEX SUBUNIT 7"/>
    <property type="match status" value="1"/>
</dbReference>
<proteinExistence type="inferred from homology"/>
<gene>
    <name evidence="15" type="primary">NDUFA7</name>
    <name evidence="15" type="ORF">SK128_016866</name>
</gene>
<evidence type="ECO:0000256" key="10">
    <source>
        <dbReference type="ARBA" id="ARBA00022990"/>
    </source>
</evidence>
<evidence type="ECO:0000256" key="1">
    <source>
        <dbReference type="ARBA" id="ARBA00003195"/>
    </source>
</evidence>
<evidence type="ECO:0000256" key="3">
    <source>
        <dbReference type="ARBA" id="ARBA00005482"/>
    </source>
</evidence>
<comment type="similarity">
    <text evidence="3">Belongs to the complex I NDUFA7 subunit family.</text>
</comment>
<evidence type="ECO:0000256" key="2">
    <source>
        <dbReference type="ARBA" id="ARBA00004443"/>
    </source>
</evidence>
<evidence type="ECO:0000256" key="8">
    <source>
        <dbReference type="ARBA" id="ARBA00022792"/>
    </source>
</evidence>
<keyword evidence="10" id="KW-0007">Acetylation</keyword>
<comment type="subunit">
    <text evidence="4">Complex I is composed of 45 different subunits.</text>
</comment>